<dbReference type="InterPro" id="IPR051063">
    <property type="entry name" value="PDI"/>
</dbReference>
<dbReference type="SUPFAM" id="SSF52833">
    <property type="entry name" value="Thioredoxin-like"/>
    <property type="match status" value="1"/>
</dbReference>
<dbReference type="Proteomes" id="UP000019763">
    <property type="component" value="Unassembled WGS sequence"/>
</dbReference>
<evidence type="ECO:0000313" key="4">
    <source>
        <dbReference type="EMBL" id="EZG44097.1"/>
    </source>
</evidence>
<gene>
    <name evidence="4" type="ORF">GNI_152440</name>
</gene>
<dbReference type="OrthoDB" id="72053at2759"/>
<dbReference type="GeneID" id="22915301"/>
<dbReference type="OMA" id="LWFVQFC"/>
<reference evidence="4" key="1">
    <citation type="submission" date="2013-12" db="EMBL/GenBank/DDBJ databases">
        <authorList>
            <person name="Omoto C.K."/>
            <person name="Sibley D."/>
            <person name="Venepally P."/>
            <person name="Hadjithomas M."/>
            <person name="Karamycheva S."/>
            <person name="Brunk B."/>
            <person name="Roos D."/>
            <person name="Caler E."/>
            <person name="Lorenzi H."/>
        </authorList>
    </citation>
    <scope>NUCLEOTIDE SEQUENCE</scope>
</reference>
<dbReference type="GO" id="GO:0006457">
    <property type="term" value="P:protein folding"/>
    <property type="evidence" value="ECO:0007669"/>
    <property type="project" value="TreeGrafter"/>
</dbReference>
<dbReference type="VEuPathDB" id="CryptoDB:GNI_152440"/>
<sequence>MRFLSAVLLAVSAVFAEVVELTDDNFVGTTKIGTGEQTERWFVKFFAPWCPHCKRMAQTWVDLSEELGEGPDGTALRVGEVDATTQDALKTKFDITGFPRMYLFDTDGKVYKYPGARTVEGFSAFALGGYKSFDPVATTL</sequence>
<dbReference type="AlphaFoldDB" id="A0A023AZU8"/>
<dbReference type="eggNOG" id="KOG0191">
    <property type="taxonomic scope" value="Eukaryota"/>
</dbReference>
<dbReference type="PANTHER" id="PTHR45672">
    <property type="entry name" value="PROTEIN DISULFIDE-ISOMERASE C17H9.14C-RELATED"/>
    <property type="match status" value="1"/>
</dbReference>
<protein>
    <submittedName>
        <fullName evidence="4">Thioredoxin domain protein</fullName>
    </submittedName>
</protein>
<evidence type="ECO:0000256" key="2">
    <source>
        <dbReference type="SAM" id="SignalP"/>
    </source>
</evidence>
<dbReference type="RefSeq" id="XP_011132808.1">
    <property type="nucleotide sequence ID" value="XM_011134506.1"/>
</dbReference>
<evidence type="ECO:0000256" key="1">
    <source>
        <dbReference type="ARBA" id="ARBA00006347"/>
    </source>
</evidence>
<keyword evidence="5" id="KW-1185">Reference proteome</keyword>
<dbReference type="Gene3D" id="3.40.30.10">
    <property type="entry name" value="Glutaredoxin"/>
    <property type="match status" value="1"/>
</dbReference>
<organism evidence="4 5">
    <name type="scientific">Gregarina niphandrodes</name>
    <name type="common">Septate eugregarine</name>
    <dbReference type="NCBI Taxonomy" id="110365"/>
    <lineage>
        <taxon>Eukaryota</taxon>
        <taxon>Sar</taxon>
        <taxon>Alveolata</taxon>
        <taxon>Apicomplexa</taxon>
        <taxon>Conoidasida</taxon>
        <taxon>Gregarinasina</taxon>
        <taxon>Eugregarinorida</taxon>
        <taxon>Gregarinidae</taxon>
        <taxon>Gregarina</taxon>
    </lineage>
</organism>
<dbReference type="InterPro" id="IPR013766">
    <property type="entry name" value="Thioredoxin_domain"/>
</dbReference>
<dbReference type="GO" id="GO:0003756">
    <property type="term" value="F:protein disulfide isomerase activity"/>
    <property type="evidence" value="ECO:0007669"/>
    <property type="project" value="TreeGrafter"/>
</dbReference>
<comment type="similarity">
    <text evidence="1">Belongs to the protein disulfide isomerase family.</text>
</comment>
<dbReference type="CDD" id="cd02961">
    <property type="entry name" value="PDI_a_family"/>
    <property type="match status" value="1"/>
</dbReference>
<feature type="signal peptide" evidence="2">
    <location>
        <begin position="1"/>
        <end position="16"/>
    </location>
</feature>
<feature type="domain" description="Thioredoxin" evidence="3">
    <location>
        <begin position="1"/>
        <end position="132"/>
    </location>
</feature>
<accession>A0A023AZU8</accession>
<dbReference type="PROSITE" id="PS51352">
    <property type="entry name" value="THIOREDOXIN_2"/>
    <property type="match status" value="1"/>
</dbReference>
<keyword evidence="2" id="KW-0732">Signal</keyword>
<dbReference type="PANTHER" id="PTHR45672:SF11">
    <property type="entry name" value="PROTEIN DISULFIDE-ISOMERASE C17H9.14C"/>
    <property type="match status" value="1"/>
</dbReference>
<comment type="caution">
    <text evidence="4">The sequence shown here is derived from an EMBL/GenBank/DDBJ whole genome shotgun (WGS) entry which is preliminary data.</text>
</comment>
<dbReference type="PROSITE" id="PS00194">
    <property type="entry name" value="THIOREDOXIN_1"/>
    <property type="match status" value="1"/>
</dbReference>
<dbReference type="InterPro" id="IPR017937">
    <property type="entry name" value="Thioredoxin_CS"/>
</dbReference>
<dbReference type="InterPro" id="IPR036249">
    <property type="entry name" value="Thioredoxin-like_sf"/>
</dbReference>
<name>A0A023AZU8_GRENI</name>
<proteinExistence type="inferred from homology"/>
<evidence type="ECO:0000259" key="3">
    <source>
        <dbReference type="PROSITE" id="PS51352"/>
    </source>
</evidence>
<dbReference type="Pfam" id="PF00085">
    <property type="entry name" value="Thioredoxin"/>
    <property type="match status" value="1"/>
</dbReference>
<dbReference type="EMBL" id="AFNH02001136">
    <property type="protein sequence ID" value="EZG44097.1"/>
    <property type="molecule type" value="Genomic_DNA"/>
</dbReference>
<dbReference type="GO" id="GO:0005783">
    <property type="term" value="C:endoplasmic reticulum"/>
    <property type="evidence" value="ECO:0007669"/>
    <property type="project" value="TreeGrafter"/>
</dbReference>
<evidence type="ECO:0000313" key="5">
    <source>
        <dbReference type="Proteomes" id="UP000019763"/>
    </source>
</evidence>
<feature type="chain" id="PRO_5001514848" evidence="2">
    <location>
        <begin position="17"/>
        <end position="140"/>
    </location>
</feature>